<evidence type="ECO:0000313" key="2">
    <source>
        <dbReference type="Proteomes" id="UP000186817"/>
    </source>
</evidence>
<dbReference type="Proteomes" id="UP000186817">
    <property type="component" value="Unassembled WGS sequence"/>
</dbReference>
<sequence>MDGWMDGWMDGCMDAWMYGWMDGWMDGCMDAWMYGSVDVWMHGWVDAWMYGCMDGCVGRWVGGRTDGQMDGWLRRPRAFARRNTEEPRLASVAPGSHVVETDVVFLHGGGFGEGKLCGYLLRRVCHGDTDAEGDADDAGTLSLPRLSVKALSGRSPQYSGVLDPRNYNGDYR</sequence>
<dbReference type="OrthoDB" id="3689at2759"/>
<keyword evidence="2" id="KW-1185">Reference proteome</keyword>
<gene>
    <name evidence="1" type="ORF">AK812_SmicGene1182</name>
</gene>
<dbReference type="EMBL" id="LSRX01000012">
    <property type="protein sequence ID" value="OLQ14634.1"/>
    <property type="molecule type" value="Genomic_DNA"/>
</dbReference>
<protein>
    <submittedName>
        <fullName evidence="1">Uncharacterized protein</fullName>
    </submittedName>
</protein>
<dbReference type="AlphaFoldDB" id="A0A1Q9F4L6"/>
<accession>A0A1Q9F4L6</accession>
<comment type="caution">
    <text evidence="1">The sequence shown here is derived from an EMBL/GenBank/DDBJ whole genome shotgun (WGS) entry which is preliminary data.</text>
</comment>
<reference evidence="1 2" key="1">
    <citation type="submission" date="2016-02" db="EMBL/GenBank/DDBJ databases">
        <title>Genome analysis of coral dinoflagellate symbionts highlights evolutionary adaptations to a symbiotic lifestyle.</title>
        <authorList>
            <person name="Aranda M."/>
            <person name="Li Y."/>
            <person name="Liew Y.J."/>
            <person name="Baumgarten S."/>
            <person name="Simakov O."/>
            <person name="Wilson M."/>
            <person name="Piel J."/>
            <person name="Ashoor H."/>
            <person name="Bougouffa S."/>
            <person name="Bajic V.B."/>
            <person name="Ryu T."/>
            <person name="Ravasi T."/>
            <person name="Bayer T."/>
            <person name="Micklem G."/>
            <person name="Kim H."/>
            <person name="Bhak J."/>
            <person name="Lajeunesse T.C."/>
            <person name="Voolstra C.R."/>
        </authorList>
    </citation>
    <scope>NUCLEOTIDE SEQUENCE [LARGE SCALE GENOMIC DNA]</scope>
    <source>
        <strain evidence="1 2">CCMP2467</strain>
    </source>
</reference>
<name>A0A1Q9F4L6_SYMMI</name>
<proteinExistence type="predicted"/>
<organism evidence="1 2">
    <name type="scientific">Symbiodinium microadriaticum</name>
    <name type="common">Dinoflagellate</name>
    <name type="synonym">Zooxanthella microadriatica</name>
    <dbReference type="NCBI Taxonomy" id="2951"/>
    <lineage>
        <taxon>Eukaryota</taxon>
        <taxon>Sar</taxon>
        <taxon>Alveolata</taxon>
        <taxon>Dinophyceae</taxon>
        <taxon>Suessiales</taxon>
        <taxon>Symbiodiniaceae</taxon>
        <taxon>Symbiodinium</taxon>
    </lineage>
</organism>
<evidence type="ECO:0000313" key="1">
    <source>
        <dbReference type="EMBL" id="OLQ14634.1"/>
    </source>
</evidence>